<dbReference type="RefSeq" id="XP_022094874.1">
    <property type="nucleotide sequence ID" value="XM_022239182.1"/>
</dbReference>
<dbReference type="OrthoDB" id="6123456at2759"/>
<evidence type="ECO:0000313" key="9">
    <source>
        <dbReference type="RefSeq" id="XP_022094871.1"/>
    </source>
</evidence>
<dbReference type="RefSeq" id="XP_022094872.1">
    <property type="nucleotide sequence ID" value="XM_022239180.1"/>
</dbReference>
<dbReference type="RefSeq" id="XP_022094869.1">
    <property type="nucleotide sequence ID" value="XM_022239177.1"/>
</dbReference>
<feature type="domain" description="DUF6589" evidence="2">
    <location>
        <begin position="163"/>
        <end position="334"/>
    </location>
</feature>
<name>A0A8B7YNM2_ACAPL</name>
<feature type="region of interest" description="Disordered" evidence="1">
    <location>
        <begin position="1"/>
        <end position="32"/>
    </location>
</feature>
<evidence type="ECO:0000313" key="6">
    <source>
        <dbReference type="RefSeq" id="XP_022094868.1"/>
    </source>
</evidence>
<reference evidence="4 5" key="1">
    <citation type="submission" date="2025-04" db="UniProtKB">
        <authorList>
            <consortium name="RefSeq"/>
        </authorList>
    </citation>
    <scope>IDENTIFICATION</scope>
</reference>
<protein>
    <submittedName>
        <fullName evidence="4 5">Uncharacterized protein LOC110981553</fullName>
    </submittedName>
</protein>
<dbReference type="RefSeq" id="XP_022094870.1">
    <property type="nucleotide sequence ID" value="XM_022239178.1"/>
</dbReference>
<evidence type="ECO:0000313" key="8">
    <source>
        <dbReference type="RefSeq" id="XP_022094870.1"/>
    </source>
</evidence>
<feature type="compositionally biased region" description="Polar residues" evidence="1">
    <location>
        <begin position="21"/>
        <end position="32"/>
    </location>
</feature>
<sequence>MLTARMAKKSSLAKQVRDQDTPSQQIESSATLEHTEICEMEVPFLLHMDTGDEARSSVEHVMDDVQFPDGTMCDSETFIPLPALCAKEPGSSERNCCACTANETQSTYPEPGYTLVCNHIPADSTCRPQSCQGNANMCTFAVKNRILLDTPKSRDGAVRHAQEVPLSCFLPSSDDWQNMKHRMCLILKCILRDHFLYLQNMKCSAYVRHKYSLTTRRISEIVRLGEQENMSTSTPGAVHALESLLQFVPSQGDDLHPVVCFGDKHSVKQMVHTKHSRSTEASAAAKLEGLVLCPQDLHRRGVLLKDTIDRFFKKESASDPGTLCHLKKHFGYGPVKKITKAMNKTDPSELQHDICLMLLFVVRLNTRVTCENDSWFHKLKCRAFSPIARTALACDTHLPLPDRLSPDLLVKSVL</sequence>
<proteinExistence type="predicted"/>
<evidence type="ECO:0000256" key="1">
    <source>
        <dbReference type="SAM" id="MobiDB-lite"/>
    </source>
</evidence>
<evidence type="ECO:0000313" key="5">
    <source>
        <dbReference type="RefSeq" id="XP_022094867.1"/>
    </source>
</evidence>
<evidence type="ECO:0000313" key="11">
    <source>
        <dbReference type="RefSeq" id="XP_022094873.1"/>
    </source>
</evidence>
<dbReference type="RefSeq" id="XP_022094868.1">
    <property type="nucleotide sequence ID" value="XM_022239176.1"/>
</dbReference>
<evidence type="ECO:0000313" key="7">
    <source>
        <dbReference type="RefSeq" id="XP_022094869.1"/>
    </source>
</evidence>
<evidence type="ECO:0000313" key="12">
    <source>
        <dbReference type="RefSeq" id="XP_022094874.1"/>
    </source>
</evidence>
<accession>A0A8B7YNM2</accession>
<dbReference type="GeneID" id="110981553"/>
<dbReference type="AlphaFoldDB" id="A0A8B7YNM2"/>
<dbReference type="RefSeq" id="XP_022094871.1">
    <property type="nucleotide sequence ID" value="XM_022239179.1"/>
</dbReference>
<evidence type="ECO:0000313" key="3">
    <source>
        <dbReference type="Proteomes" id="UP000694845"/>
    </source>
</evidence>
<dbReference type="RefSeq" id="XP_022094865.1">
    <property type="nucleotide sequence ID" value="XM_022239173.1"/>
</dbReference>
<dbReference type="InterPro" id="IPR046496">
    <property type="entry name" value="DUF6589"/>
</dbReference>
<evidence type="ECO:0000259" key="2">
    <source>
        <dbReference type="Pfam" id="PF20231"/>
    </source>
</evidence>
<evidence type="ECO:0000313" key="10">
    <source>
        <dbReference type="RefSeq" id="XP_022094872.1"/>
    </source>
</evidence>
<evidence type="ECO:0000313" key="4">
    <source>
        <dbReference type="RefSeq" id="XP_022094865.1"/>
    </source>
</evidence>
<dbReference type="Proteomes" id="UP000694845">
    <property type="component" value="Unplaced"/>
</dbReference>
<organism evidence="3 11">
    <name type="scientific">Acanthaster planci</name>
    <name type="common">Crown-of-thorns starfish</name>
    <dbReference type="NCBI Taxonomy" id="133434"/>
    <lineage>
        <taxon>Eukaryota</taxon>
        <taxon>Metazoa</taxon>
        <taxon>Echinodermata</taxon>
        <taxon>Eleutherozoa</taxon>
        <taxon>Asterozoa</taxon>
        <taxon>Asteroidea</taxon>
        <taxon>Valvatacea</taxon>
        <taxon>Valvatida</taxon>
        <taxon>Acanthasteridae</taxon>
        <taxon>Acanthaster</taxon>
    </lineage>
</organism>
<dbReference type="RefSeq" id="XP_022094873.1">
    <property type="nucleotide sequence ID" value="XM_022239181.1"/>
</dbReference>
<dbReference type="KEGG" id="aplc:110981553"/>
<dbReference type="RefSeq" id="XP_022094867.1">
    <property type="nucleotide sequence ID" value="XM_022239175.1"/>
</dbReference>
<keyword evidence="3" id="KW-1185">Reference proteome</keyword>
<gene>
    <name evidence="4 5 6 7 8 9 10 11 12" type="primary">LOC110981553</name>
</gene>
<dbReference type="Pfam" id="PF20231">
    <property type="entry name" value="DUF6589"/>
    <property type="match status" value="1"/>
</dbReference>